<organism evidence="6 7">
    <name type="scientific">Nonomuraea longicatena</name>
    <dbReference type="NCBI Taxonomy" id="83682"/>
    <lineage>
        <taxon>Bacteria</taxon>
        <taxon>Bacillati</taxon>
        <taxon>Actinomycetota</taxon>
        <taxon>Actinomycetes</taxon>
        <taxon>Streptosporangiales</taxon>
        <taxon>Streptosporangiaceae</taxon>
        <taxon>Nonomuraea</taxon>
    </lineage>
</organism>
<dbReference type="Proteomes" id="UP001501578">
    <property type="component" value="Unassembled WGS sequence"/>
</dbReference>
<keyword evidence="1" id="KW-0805">Transcription regulation</keyword>
<comment type="caution">
    <text evidence="6">The sequence shown here is derived from an EMBL/GenBank/DDBJ whole genome shotgun (WGS) entry which is preliminary data.</text>
</comment>
<evidence type="ECO:0000313" key="6">
    <source>
        <dbReference type="EMBL" id="GAA0930885.1"/>
    </source>
</evidence>
<gene>
    <name evidence="6" type="ORF">GCM10009560_35630</name>
</gene>
<dbReference type="InterPro" id="IPR023772">
    <property type="entry name" value="DNA-bd_HTH_TetR-type_CS"/>
</dbReference>
<sequence>MAVAFTDEDRARITADLLDTAERLYASQGLKKTSLEELTTAAGISKASFYAFFDSKESLYKEVMVRRAPLIARRHAEVFSLPASAGSLAEVMRTATEILTADPFYQRLFTHPDELRSVARRIGADEVERITPYVVTPLLEYIARGQAEGVIVGGVRAEVVMGVIRTVGLIVMNRHLYGDTYDDVLETTINALARGLTA</sequence>
<dbReference type="PANTHER" id="PTHR47506">
    <property type="entry name" value="TRANSCRIPTIONAL REGULATORY PROTEIN"/>
    <property type="match status" value="1"/>
</dbReference>
<dbReference type="PRINTS" id="PR00455">
    <property type="entry name" value="HTHTETR"/>
</dbReference>
<evidence type="ECO:0000313" key="7">
    <source>
        <dbReference type="Proteomes" id="UP001501578"/>
    </source>
</evidence>
<dbReference type="PROSITE" id="PS50977">
    <property type="entry name" value="HTH_TETR_2"/>
    <property type="match status" value="1"/>
</dbReference>
<dbReference type="PANTHER" id="PTHR47506:SF1">
    <property type="entry name" value="HTH-TYPE TRANSCRIPTIONAL REGULATOR YJDC"/>
    <property type="match status" value="1"/>
</dbReference>
<evidence type="ECO:0000256" key="2">
    <source>
        <dbReference type="ARBA" id="ARBA00023125"/>
    </source>
</evidence>
<feature type="domain" description="HTH tetR-type" evidence="5">
    <location>
        <begin position="11"/>
        <end position="71"/>
    </location>
</feature>
<evidence type="ECO:0000256" key="1">
    <source>
        <dbReference type="ARBA" id="ARBA00023015"/>
    </source>
</evidence>
<feature type="DNA-binding region" description="H-T-H motif" evidence="4">
    <location>
        <begin position="34"/>
        <end position="53"/>
    </location>
</feature>
<dbReference type="Pfam" id="PF00440">
    <property type="entry name" value="TetR_N"/>
    <property type="match status" value="1"/>
</dbReference>
<name>A0ABN1PPY5_9ACTN</name>
<dbReference type="InterPro" id="IPR009057">
    <property type="entry name" value="Homeodomain-like_sf"/>
</dbReference>
<evidence type="ECO:0000259" key="5">
    <source>
        <dbReference type="PROSITE" id="PS50977"/>
    </source>
</evidence>
<dbReference type="Gene3D" id="1.10.357.10">
    <property type="entry name" value="Tetracycline Repressor, domain 2"/>
    <property type="match status" value="1"/>
</dbReference>
<dbReference type="InterPro" id="IPR001647">
    <property type="entry name" value="HTH_TetR"/>
</dbReference>
<accession>A0ABN1PPY5</accession>
<dbReference type="EMBL" id="BAAAHQ010000016">
    <property type="protein sequence ID" value="GAA0930885.1"/>
    <property type="molecule type" value="Genomic_DNA"/>
</dbReference>
<keyword evidence="2 4" id="KW-0238">DNA-binding</keyword>
<keyword evidence="3" id="KW-0804">Transcription</keyword>
<protein>
    <recommendedName>
        <fullName evidence="5">HTH tetR-type domain-containing protein</fullName>
    </recommendedName>
</protein>
<dbReference type="RefSeq" id="WP_343950992.1">
    <property type="nucleotide sequence ID" value="NZ_BAAAHQ010000016.1"/>
</dbReference>
<evidence type="ECO:0000256" key="4">
    <source>
        <dbReference type="PROSITE-ProRule" id="PRU00335"/>
    </source>
</evidence>
<proteinExistence type="predicted"/>
<keyword evidence="7" id="KW-1185">Reference proteome</keyword>
<dbReference type="PROSITE" id="PS01081">
    <property type="entry name" value="HTH_TETR_1"/>
    <property type="match status" value="1"/>
</dbReference>
<reference evidence="6 7" key="1">
    <citation type="journal article" date="2019" name="Int. J. Syst. Evol. Microbiol.">
        <title>The Global Catalogue of Microorganisms (GCM) 10K type strain sequencing project: providing services to taxonomists for standard genome sequencing and annotation.</title>
        <authorList>
            <consortium name="The Broad Institute Genomics Platform"/>
            <consortium name="The Broad Institute Genome Sequencing Center for Infectious Disease"/>
            <person name="Wu L."/>
            <person name="Ma J."/>
        </authorList>
    </citation>
    <scope>NUCLEOTIDE SEQUENCE [LARGE SCALE GENOMIC DNA]</scope>
    <source>
        <strain evidence="6 7">JCM 11136</strain>
    </source>
</reference>
<dbReference type="SUPFAM" id="SSF46689">
    <property type="entry name" value="Homeodomain-like"/>
    <property type="match status" value="1"/>
</dbReference>
<evidence type="ECO:0000256" key="3">
    <source>
        <dbReference type="ARBA" id="ARBA00023163"/>
    </source>
</evidence>